<dbReference type="VEuPathDB" id="TrichDB:TVAG_204790"/>
<name>A2EIY3_TRIV3</name>
<gene>
    <name evidence="2" type="ORF">TVAG_204790</name>
</gene>
<evidence type="ECO:0000256" key="1">
    <source>
        <dbReference type="SAM" id="Phobius"/>
    </source>
</evidence>
<evidence type="ECO:0000313" key="2">
    <source>
        <dbReference type="EMBL" id="EAY07373.1"/>
    </source>
</evidence>
<keyword evidence="3" id="KW-1185">Reference proteome</keyword>
<dbReference type="InParanoid" id="A2EIY3"/>
<dbReference type="RefSeq" id="XP_001319596.1">
    <property type="nucleotide sequence ID" value="XM_001319561.1"/>
</dbReference>
<reference evidence="2" key="1">
    <citation type="submission" date="2006-10" db="EMBL/GenBank/DDBJ databases">
        <authorList>
            <person name="Amadeo P."/>
            <person name="Zhao Q."/>
            <person name="Wortman J."/>
            <person name="Fraser-Liggett C."/>
            <person name="Carlton J."/>
        </authorList>
    </citation>
    <scope>NUCLEOTIDE SEQUENCE</scope>
    <source>
        <strain evidence="2">G3</strain>
    </source>
</reference>
<feature type="transmembrane region" description="Helical" evidence="1">
    <location>
        <begin position="342"/>
        <end position="361"/>
    </location>
</feature>
<accession>A2EIY3</accession>
<dbReference type="KEGG" id="tva:4765262"/>
<dbReference type="Proteomes" id="UP000001542">
    <property type="component" value="Unassembled WGS sequence"/>
</dbReference>
<organism evidence="2 3">
    <name type="scientific">Trichomonas vaginalis (strain ATCC PRA-98 / G3)</name>
    <dbReference type="NCBI Taxonomy" id="412133"/>
    <lineage>
        <taxon>Eukaryota</taxon>
        <taxon>Metamonada</taxon>
        <taxon>Parabasalia</taxon>
        <taxon>Trichomonadida</taxon>
        <taxon>Trichomonadidae</taxon>
        <taxon>Trichomonas</taxon>
    </lineage>
</organism>
<dbReference type="AlphaFoldDB" id="A2EIY3"/>
<reference evidence="2" key="2">
    <citation type="journal article" date="2007" name="Science">
        <title>Draft genome sequence of the sexually transmitted pathogen Trichomonas vaginalis.</title>
        <authorList>
            <person name="Carlton J.M."/>
            <person name="Hirt R.P."/>
            <person name="Silva J.C."/>
            <person name="Delcher A.L."/>
            <person name="Schatz M."/>
            <person name="Zhao Q."/>
            <person name="Wortman J.R."/>
            <person name="Bidwell S.L."/>
            <person name="Alsmark U.C.M."/>
            <person name="Besteiro S."/>
            <person name="Sicheritz-Ponten T."/>
            <person name="Noel C.J."/>
            <person name="Dacks J.B."/>
            <person name="Foster P.G."/>
            <person name="Simillion C."/>
            <person name="Van de Peer Y."/>
            <person name="Miranda-Saavedra D."/>
            <person name="Barton G.J."/>
            <person name="Westrop G.D."/>
            <person name="Mueller S."/>
            <person name="Dessi D."/>
            <person name="Fiori P.L."/>
            <person name="Ren Q."/>
            <person name="Paulsen I."/>
            <person name="Zhang H."/>
            <person name="Bastida-Corcuera F.D."/>
            <person name="Simoes-Barbosa A."/>
            <person name="Brown M.T."/>
            <person name="Hayes R.D."/>
            <person name="Mukherjee M."/>
            <person name="Okumura C.Y."/>
            <person name="Schneider R."/>
            <person name="Smith A.J."/>
            <person name="Vanacova S."/>
            <person name="Villalvazo M."/>
            <person name="Haas B.J."/>
            <person name="Pertea M."/>
            <person name="Feldblyum T.V."/>
            <person name="Utterback T.R."/>
            <person name="Shu C.L."/>
            <person name="Osoegawa K."/>
            <person name="de Jong P.J."/>
            <person name="Hrdy I."/>
            <person name="Horvathova L."/>
            <person name="Zubacova Z."/>
            <person name="Dolezal P."/>
            <person name="Malik S.B."/>
            <person name="Logsdon J.M. Jr."/>
            <person name="Henze K."/>
            <person name="Gupta A."/>
            <person name="Wang C.C."/>
            <person name="Dunne R.L."/>
            <person name="Upcroft J.A."/>
            <person name="Upcroft P."/>
            <person name="White O."/>
            <person name="Salzberg S.L."/>
            <person name="Tang P."/>
            <person name="Chiu C.-H."/>
            <person name="Lee Y.-S."/>
            <person name="Embley T.M."/>
            <person name="Coombs G.H."/>
            <person name="Mottram J.C."/>
            <person name="Tachezy J."/>
            <person name="Fraser-Liggett C.M."/>
            <person name="Johnson P.J."/>
        </authorList>
    </citation>
    <scope>NUCLEOTIDE SEQUENCE [LARGE SCALE GENOMIC DNA]</scope>
    <source>
        <strain evidence="2">G3</strain>
    </source>
</reference>
<keyword evidence="1" id="KW-1133">Transmembrane helix</keyword>
<dbReference type="VEuPathDB" id="TrichDB:TVAGG3_0661530"/>
<dbReference type="EMBL" id="DS113401">
    <property type="protein sequence ID" value="EAY07373.1"/>
    <property type="molecule type" value="Genomic_DNA"/>
</dbReference>
<evidence type="ECO:0000313" key="3">
    <source>
        <dbReference type="Proteomes" id="UP000001542"/>
    </source>
</evidence>
<proteinExistence type="predicted"/>
<keyword evidence="1" id="KW-0812">Transmembrane</keyword>
<protein>
    <submittedName>
        <fullName evidence="2">Uncharacterized protein</fullName>
    </submittedName>
</protein>
<keyword evidence="1" id="KW-0472">Membrane</keyword>
<sequence length="364" mass="42923">MCPSMQLATNYTNHEKKVAVRYTFIDEHFEITSCKFLQVSMTNDEGAAISIQKPAYKYLNSQPFIKINNIFLWQCQSELTAGGIYIEYEYSHIDVSHVCSIDTIGYYCHFCHFGSRNPIFFNTSSVSSNFNISQSFSYYIYRINENDYMNFVNSTFITGINTSSYFVTAAEIMAIHADIKYCQKENIVSAIFIALHNSNLTYCNYKNVTSYDINDRSFNNSLDVIKQVKFMHCVFIDSTVYDYLKAYIDKRHITFEDCSGTQMYDVKPYLLPVCREPDNKKNLKMIIYYSVSISLFFLLLTIVIYKYYNSLFLLQKKTCRLFEKNGVRKTIRYRLWIRNKHIILIKCFFFLFIKDIIPQIFKFV</sequence>
<feature type="transmembrane region" description="Helical" evidence="1">
    <location>
        <begin position="286"/>
        <end position="308"/>
    </location>
</feature>